<proteinExistence type="predicted"/>
<dbReference type="Gene3D" id="2.180.10.10">
    <property type="entry name" value="RHS repeat-associated core"/>
    <property type="match status" value="1"/>
</dbReference>
<evidence type="ECO:0000313" key="2">
    <source>
        <dbReference type="Proteomes" id="UP000006054"/>
    </source>
</evidence>
<dbReference type="AlphaFoldDB" id="I4AKX5"/>
<dbReference type="RefSeq" id="WP_014798057.1">
    <property type="nucleotide sequence ID" value="NC_018018.1"/>
</dbReference>
<dbReference type="HOGENOM" id="CLU_658489_0_0_10"/>
<dbReference type="STRING" id="880071.Fleli_2233"/>
<gene>
    <name evidence="1" type="ordered locus">Fleli_2233</name>
</gene>
<dbReference type="PATRIC" id="fig|880071.3.peg.2222"/>
<dbReference type="OrthoDB" id="667524at2"/>
<dbReference type="PROSITE" id="PS51257">
    <property type="entry name" value="PROKAR_LIPOPROTEIN"/>
    <property type="match status" value="1"/>
</dbReference>
<dbReference type="KEGG" id="fli:Fleli_2233"/>
<organism evidence="1 2">
    <name type="scientific">Bernardetia litoralis (strain ATCC 23117 / DSM 6794 / NBRC 15988 / NCIMB 1366 / Fx l1 / Sio-4)</name>
    <name type="common">Flexibacter litoralis</name>
    <dbReference type="NCBI Taxonomy" id="880071"/>
    <lineage>
        <taxon>Bacteria</taxon>
        <taxon>Pseudomonadati</taxon>
        <taxon>Bacteroidota</taxon>
        <taxon>Cytophagia</taxon>
        <taxon>Cytophagales</taxon>
        <taxon>Bernardetiaceae</taxon>
        <taxon>Bernardetia</taxon>
    </lineage>
</organism>
<evidence type="ECO:0000313" key="1">
    <source>
        <dbReference type="EMBL" id="AFM04610.1"/>
    </source>
</evidence>
<reference evidence="2" key="1">
    <citation type="submission" date="2012-06" db="EMBL/GenBank/DDBJ databases">
        <title>The complete genome of Flexibacter litoralis DSM 6794.</title>
        <authorList>
            <person name="Lucas S."/>
            <person name="Copeland A."/>
            <person name="Lapidus A."/>
            <person name="Glavina del Rio T."/>
            <person name="Dalin E."/>
            <person name="Tice H."/>
            <person name="Bruce D."/>
            <person name="Goodwin L."/>
            <person name="Pitluck S."/>
            <person name="Peters L."/>
            <person name="Ovchinnikova G."/>
            <person name="Lu M."/>
            <person name="Kyrpides N."/>
            <person name="Mavromatis K."/>
            <person name="Ivanova N."/>
            <person name="Brettin T."/>
            <person name="Detter J.C."/>
            <person name="Han C."/>
            <person name="Larimer F."/>
            <person name="Land M."/>
            <person name="Hauser L."/>
            <person name="Markowitz V."/>
            <person name="Cheng J.-F."/>
            <person name="Hugenholtz P."/>
            <person name="Woyke T."/>
            <person name="Wu D."/>
            <person name="Spring S."/>
            <person name="Lang E."/>
            <person name="Kopitz M."/>
            <person name="Brambilla E."/>
            <person name="Klenk H.-P."/>
            <person name="Eisen J.A."/>
        </authorList>
    </citation>
    <scope>NUCLEOTIDE SEQUENCE [LARGE SCALE GENOMIC DNA]</scope>
    <source>
        <strain evidence="2">ATCC 23117 / DSM 6794 / NBRC 15988 / NCIMB 1366 / Sio-4</strain>
    </source>
</reference>
<sequence precursor="true">MNYKILIFALLFGGIFLCGCSSKESKNKTTSNLEFGKENTQFRNTETKNLSPYAMFGDSSFVLMTEQERNPINYLVIEQNSNESFISKIIFEFKTATVFFIDKKGELAHTLTLNDTDIAKFLSEDPAANEYPAISPYAFVANNPLSFVDPDGRRIKFAKNMTATDKRELVKDLNMKSSGYKFYMKGRKLKYREVDADKQKYGQYGDIKRSKLLPEILTKIIDAKGVVKIIREEGLNPHVDPGTNNIYWDGNVITQYKDVASDALKEDNYSWTTFGHAMNFIHEILHSQIGSKLFPQYDLDGDGTLTDNTTKMFDLGELGEVTPIVNSIRTELNLPLRSQYAAEGHNSYEVVGNQKMSVYVPVGYVFFDQDLLENYKNPDSYPDKTYPEYKYNTQTEKYFQTKNKWNPPSDHTHKKGK</sequence>
<name>I4AKX5_BERLS</name>
<keyword evidence="2" id="KW-1185">Reference proteome</keyword>
<dbReference type="EMBL" id="CP003345">
    <property type="protein sequence ID" value="AFM04610.1"/>
    <property type="molecule type" value="Genomic_DNA"/>
</dbReference>
<dbReference type="Proteomes" id="UP000006054">
    <property type="component" value="Chromosome"/>
</dbReference>
<protein>
    <recommendedName>
        <fullName evidence="3">RHS repeat-associated core domain protein</fullName>
    </recommendedName>
</protein>
<evidence type="ECO:0008006" key="3">
    <source>
        <dbReference type="Google" id="ProtNLM"/>
    </source>
</evidence>
<accession>I4AKX5</accession>